<keyword evidence="1" id="KW-0812">Transmembrane</keyword>
<name>A0ABV1ACD1_9TELE</name>
<sequence length="109" mass="12737">MSFMHPFFIPAYFFSGTVAVNGFGGVGGCTFARLTASHRANTENLQSLDYSFRMDTDSFFEKKFIFIENMLNRFVIGNAENGCHHFCFKDYLCKHWKHWWAAWKELGEE</sequence>
<feature type="chain" id="PRO_5046631954" evidence="2">
    <location>
        <begin position="20"/>
        <end position="109"/>
    </location>
</feature>
<accession>A0ABV1ACD1</accession>
<protein>
    <submittedName>
        <fullName evidence="3">Uncharacterized protein</fullName>
    </submittedName>
</protein>
<dbReference type="Proteomes" id="UP001469553">
    <property type="component" value="Unassembled WGS sequence"/>
</dbReference>
<feature type="transmembrane region" description="Helical" evidence="1">
    <location>
        <begin position="12"/>
        <end position="32"/>
    </location>
</feature>
<keyword evidence="4" id="KW-1185">Reference proteome</keyword>
<evidence type="ECO:0000313" key="4">
    <source>
        <dbReference type="Proteomes" id="UP001469553"/>
    </source>
</evidence>
<proteinExistence type="predicted"/>
<keyword evidence="1" id="KW-0472">Membrane</keyword>
<evidence type="ECO:0000256" key="1">
    <source>
        <dbReference type="SAM" id="Phobius"/>
    </source>
</evidence>
<organism evidence="3 4">
    <name type="scientific">Ameca splendens</name>
    <dbReference type="NCBI Taxonomy" id="208324"/>
    <lineage>
        <taxon>Eukaryota</taxon>
        <taxon>Metazoa</taxon>
        <taxon>Chordata</taxon>
        <taxon>Craniata</taxon>
        <taxon>Vertebrata</taxon>
        <taxon>Euteleostomi</taxon>
        <taxon>Actinopterygii</taxon>
        <taxon>Neopterygii</taxon>
        <taxon>Teleostei</taxon>
        <taxon>Neoteleostei</taxon>
        <taxon>Acanthomorphata</taxon>
        <taxon>Ovalentaria</taxon>
        <taxon>Atherinomorphae</taxon>
        <taxon>Cyprinodontiformes</taxon>
        <taxon>Goodeidae</taxon>
        <taxon>Ameca</taxon>
    </lineage>
</organism>
<feature type="signal peptide" evidence="2">
    <location>
        <begin position="1"/>
        <end position="19"/>
    </location>
</feature>
<keyword evidence="2" id="KW-0732">Signal</keyword>
<keyword evidence="1" id="KW-1133">Transmembrane helix</keyword>
<dbReference type="EMBL" id="JAHRIP010088288">
    <property type="protein sequence ID" value="MEQ2316229.1"/>
    <property type="molecule type" value="Genomic_DNA"/>
</dbReference>
<evidence type="ECO:0000313" key="3">
    <source>
        <dbReference type="EMBL" id="MEQ2316229.1"/>
    </source>
</evidence>
<reference evidence="3 4" key="1">
    <citation type="submission" date="2021-06" db="EMBL/GenBank/DDBJ databases">
        <authorList>
            <person name="Palmer J.M."/>
        </authorList>
    </citation>
    <scope>NUCLEOTIDE SEQUENCE [LARGE SCALE GENOMIC DNA]</scope>
    <source>
        <strain evidence="3 4">AS_MEX2019</strain>
        <tissue evidence="3">Muscle</tissue>
    </source>
</reference>
<comment type="caution">
    <text evidence="3">The sequence shown here is derived from an EMBL/GenBank/DDBJ whole genome shotgun (WGS) entry which is preliminary data.</text>
</comment>
<gene>
    <name evidence="3" type="ORF">AMECASPLE_030512</name>
</gene>
<evidence type="ECO:0000256" key="2">
    <source>
        <dbReference type="SAM" id="SignalP"/>
    </source>
</evidence>